<gene>
    <name evidence="2" type="primary">Acey_s0477.g2169</name>
    <name evidence="2" type="ORF">Y032_0477g2169</name>
</gene>
<protein>
    <recommendedName>
        <fullName evidence="4">Sulfur globule protein CV3 domain protein</fullName>
    </recommendedName>
</protein>
<name>A0A016WWB3_9BILA</name>
<dbReference type="EMBL" id="JARK01000077">
    <property type="protein sequence ID" value="EYC43896.1"/>
    <property type="molecule type" value="Genomic_DNA"/>
</dbReference>
<sequence length="101" mass="11337">MNTFYVLLAVLVAIAQRSASFPYGGYYGEYPGFGYSDLGYGYPYAPFAYGAYGFPYGLYSHHYHPRAALRNVAKAFHRENGHLSDTTFISPIKSKSAHKQH</sequence>
<evidence type="ECO:0000313" key="3">
    <source>
        <dbReference type="Proteomes" id="UP000024635"/>
    </source>
</evidence>
<feature type="chain" id="PRO_5001491711" description="Sulfur globule protein CV3 domain protein" evidence="1">
    <location>
        <begin position="21"/>
        <end position="101"/>
    </location>
</feature>
<organism evidence="2 3">
    <name type="scientific">Ancylostoma ceylanicum</name>
    <dbReference type="NCBI Taxonomy" id="53326"/>
    <lineage>
        <taxon>Eukaryota</taxon>
        <taxon>Metazoa</taxon>
        <taxon>Ecdysozoa</taxon>
        <taxon>Nematoda</taxon>
        <taxon>Chromadorea</taxon>
        <taxon>Rhabditida</taxon>
        <taxon>Rhabditina</taxon>
        <taxon>Rhabditomorpha</taxon>
        <taxon>Strongyloidea</taxon>
        <taxon>Ancylostomatidae</taxon>
        <taxon>Ancylostomatinae</taxon>
        <taxon>Ancylostoma</taxon>
    </lineage>
</organism>
<dbReference type="Proteomes" id="UP000024635">
    <property type="component" value="Unassembled WGS sequence"/>
</dbReference>
<evidence type="ECO:0000313" key="2">
    <source>
        <dbReference type="EMBL" id="EYC43896.1"/>
    </source>
</evidence>
<feature type="signal peptide" evidence="1">
    <location>
        <begin position="1"/>
        <end position="20"/>
    </location>
</feature>
<accession>A0A016WWB3</accession>
<keyword evidence="1" id="KW-0732">Signal</keyword>
<reference evidence="3" key="1">
    <citation type="journal article" date="2015" name="Nat. Genet.">
        <title>The genome and transcriptome of the zoonotic hookworm Ancylostoma ceylanicum identify infection-specific gene families.</title>
        <authorList>
            <person name="Schwarz E.M."/>
            <person name="Hu Y."/>
            <person name="Antoshechkin I."/>
            <person name="Miller M.M."/>
            <person name="Sternberg P.W."/>
            <person name="Aroian R.V."/>
        </authorList>
    </citation>
    <scope>NUCLEOTIDE SEQUENCE</scope>
    <source>
        <strain evidence="3">HY135</strain>
    </source>
</reference>
<evidence type="ECO:0008006" key="4">
    <source>
        <dbReference type="Google" id="ProtNLM"/>
    </source>
</evidence>
<keyword evidence="3" id="KW-1185">Reference proteome</keyword>
<dbReference type="AlphaFoldDB" id="A0A016WWB3"/>
<evidence type="ECO:0000256" key="1">
    <source>
        <dbReference type="SAM" id="SignalP"/>
    </source>
</evidence>
<proteinExistence type="predicted"/>
<comment type="caution">
    <text evidence="2">The sequence shown here is derived from an EMBL/GenBank/DDBJ whole genome shotgun (WGS) entry which is preliminary data.</text>
</comment>